<feature type="transmembrane region" description="Helical" evidence="6">
    <location>
        <begin position="219"/>
        <end position="236"/>
    </location>
</feature>
<feature type="transmembrane region" description="Helical" evidence="6">
    <location>
        <begin position="192"/>
        <end position="213"/>
    </location>
</feature>
<feature type="transmembrane region" description="Helical" evidence="6">
    <location>
        <begin position="295"/>
        <end position="319"/>
    </location>
</feature>
<evidence type="ECO:0000256" key="2">
    <source>
        <dbReference type="ARBA" id="ARBA00022475"/>
    </source>
</evidence>
<evidence type="ECO:0000256" key="5">
    <source>
        <dbReference type="ARBA" id="ARBA00023136"/>
    </source>
</evidence>
<evidence type="ECO:0000313" key="8">
    <source>
        <dbReference type="Proteomes" id="UP000184368"/>
    </source>
</evidence>
<dbReference type="NCBIfam" id="NF007111">
    <property type="entry name" value="PRK09560.1"/>
    <property type="match status" value="1"/>
</dbReference>
<reference evidence="7 8" key="1">
    <citation type="submission" date="2016-11" db="EMBL/GenBank/DDBJ databases">
        <authorList>
            <person name="Jaros S."/>
            <person name="Januszkiewicz K."/>
            <person name="Wedrychowicz H."/>
        </authorList>
    </citation>
    <scope>NUCLEOTIDE SEQUENCE [LARGE SCALE GENOMIC DNA]</scope>
    <source>
        <strain evidence="7 8">DSM 26897</strain>
    </source>
</reference>
<evidence type="ECO:0000256" key="1">
    <source>
        <dbReference type="ARBA" id="ARBA00004429"/>
    </source>
</evidence>
<dbReference type="NCBIfam" id="TIGR00773">
    <property type="entry name" value="NhaA"/>
    <property type="match status" value="1"/>
</dbReference>
<dbReference type="GO" id="GO:0005886">
    <property type="term" value="C:plasma membrane"/>
    <property type="evidence" value="ECO:0007669"/>
    <property type="project" value="UniProtKB-SubCell"/>
</dbReference>
<keyword evidence="4 6" id="KW-1133">Transmembrane helix</keyword>
<dbReference type="GO" id="GO:0006885">
    <property type="term" value="P:regulation of pH"/>
    <property type="evidence" value="ECO:0007669"/>
    <property type="project" value="UniProtKB-UniRule"/>
</dbReference>
<keyword evidence="6" id="KW-0050">Antiport</keyword>
<keyword evidence="8" id="KW-1185">Reference proteome</keyword>
<feature type="transmembrane region" description="Helical" evidence="6">
    <location>
        <begin position="366"/>
        <end position="388"/>
    </location>
</feature>
<name>A0A1M5BZA7_9BACT</name>
<keyword evidence="6" id="KW-0406">Ion transport</keyword>
<feature type="transmembrane region" description="Helical" evidence="6">
    <location>
        <begin position="243"/>
        <end position="275"/>
    </location>
</feature>
<feature type="transmembrane region" description="Helical" evidence="6">
    <location>
        <begin position="165"/>
        <end position="183"/>
    </location>
</feature>
<dbReference type="Gene3D" id="1.20.1530.10">
    <property type="entry name" value="Na+/H+ antiporter like domain"/>
    <property type="match status" value="1"/>
</dbReference>
<protein>
    <recommendedName>
        <fullName evidence="6">Na(+)/H(+) antiporter NhaA</fullName>
    </recommendedName>
    <alternativeName>
        <fullName evidence="6">Sodium/proton antiporter NhaA</fullName>
    </alternativeName>
</protein>
<feature type="transmembrane region" description="Helical" evidence="6">
    <location>
        <begin position="138"/>
        <end position="159"/>
    </location>
</feature>
<dbReference type="EMBL" id="FQUO01000008">
    <property type="protein sequence ID" value="SHF47828.1"/>
    <property type="molecule type" value="Genomic_DNA"/>
</dbReference>
<keyword evidence="6" id="KW-0915">Sodium</keyword>
<evidence type="ECO:0000256" key="6">
    <source>
        <dbReference type="HAMAP-Rule" id="MF_01844"/>
    </source>
</evidence>
<keyword evidence="6" id="KW-0739">Sodium transport</keyword>
<keyword evidence="6" id="KW-0813">Transport</keyword>
<organism evidence="7 8">
    <name type="scientific">Cnuella takakiae</name>
    <dbReference type="NCBI Taxonomy" id="1302690"/>
    <lineage>
        <taxon>Bacteria</taxon>
        <taxon>Pseudomonadati</taxon>
        <taxon>Bacteroidota</taxon>
        <taxon>Chitinophagia</taxon>
        <taxon>Chitinophagales</taxon>
        <taxon>Chitinophagaceae</taxon>
        <taxon>Cnuella</taxon>
    </lineage>
</organism>
<feature type="transmembrane region" description="Helical" evidence="6">
    <location>
        <begin position="331"/>
        <end position="354"/>
    </location>
</feature>
<dbReference type="InterPro" id="IPR004670">
    <property type="entry name" value="NhaA"/>
</dbReference>
<keyword evidence="3 6" id="KW-0812">Transmembrane</keyword>
<evidence type="ECO:0000256" key="4">
    <source>
        <dbReference type="ARBA" id="ARBA00022989"/>
    </source>
</evidence>
<dbReference type="PANTHER" id="PTHR30341:SF0">
    <property type="entry name" value="NA(+)_H(+) ANTIPORTER NHAA"/>
    <property type="match status" value="1"/>
</dbReference>
<dbReference type="STRING" id="1302690.BUE76_18070"/>
<dbReference type="PANTHER" id="PTHR30341">
    <property type="entry name" value="SODIUM ION/PROTON ANTIPORTER NHAA-RELATED"/>
    <property type="match status" value="1"/>
</dbReference>
<feature type="transmembrane region" description="Helical" evidence="6">
    <location>
        <begin position="400"/>
        <end position="419"/>
    </location>
</feature>
<comment type="subcellular location">
    <subcellularLocation>
        <location evidence="1">Cell inner membrane</location>
        <topology evidence="1">Multi-pass membrane protein</topology>
    </subcellularLocation>
    <subcellularLocation>
        <location evidence="6">Cell membrane</location>
        <topology evidence="6">Multi-pass membrane protein</topology>
    </subcellularLocation>
</comment>
<dbReference type="Pfam" id="PF06965">
    <property type="entry name" value="Na_H_antiport_1"/>
    <property type="match status" value="1"/>
</dbReference>
<keyword evidence="5 6" id="KW-0472">Membrane</keyword>
<dbReference type="InterPro" id="IPR023171">
    <property type="entry name" value="Na/H_antiporter_dom_sf"/>
</dbReference>
<dbReference type="Proteomes" id="UP000184368">
    <property type="component" value="Unassembled WGS sequence"/>
</dbReference>
<gene>
    <name evidence="6" type="primary">nhaA</name>
    <name evidence="7" type="ORF">SAMN05444008_108162</name>
</gene>
<comment type="function">
    <text evidence="6">Na(+)/H(+) antiporter that extrudes sodium in exchange for external protons.</text>
</comment>
<evidence type="ECO:0000313" key="7">
    <source>
        <dbReference type="EMBL" id="SHF47828.1"/>
    </source>
</evidence>
<keyword evidence="2 6" id="KW-1003">Cell membrane</keyword>
<comment type="catalytic activity">
    <reaction evidence="6">
        <text>Na(+)(in) + 2 H(+)(out) = Na(+)(out) + 2 H(+)(in)</text>
        <dbReference type="Rhea" id="RHEA:29251"/>
        <dbReference type="ChEBI" id="CHEBI:15378"/>
        <dbReference type="ChEBI" id="CHEBI:29101"/>
    </reaction>
</comment>
<sequence>MLLIAGVNGRQSAHDKLYWAEWGILYFFAAVPHNPRPIMKITRLFKDFFQSERASGYVLIGTTIISLLLANLLIGQDFVDFFHQKVGFDGPGVHLKLSVEHWINDGLMTIFFLLVGLEIEREVYIGELSSIRNASLPLFAALGGMVFPFLIHLAFNYGLPTQDGGGIPMATDIAFAIGILSLGKRVPYALKVFLTAFAIIDDLGAILVIAFFYTKSLQLLYLLGALGFWALAFLCNRLKVYRIWVYVLLGIGLWYCMLQSGVHATLAGVLLAFAMPFGNGDEQSLSYRVQHALHYPVAFIVLPIFALANTGIIISNTWFSDLQNPNSLGIMLGLVAGKPIGIMAFCGMAVAFGWSRLPGEVTWKHLLAAGILGGIGFTMSIFITLLAFDDATHTNESKMAILAASTIASVLGLAVLSWAGKNQPNTLMPAEDIE</sequence>
<dbReference type="AlphaFoldDB" id="A0A1M5BZA7"/>
<dbReference type="GO" id="GO:0015385">
    <property type="term" value="F:sodium:proton antiporter activity"/>
    <property type="evidence" value="ECO:0007669"/>
    <property type="project" value="UniProtKB-UniRule"/>
</dbReference>
<dbReference type="HAMAP" id="MF_01844">
    <property type="entry name" value="NhaA"/>
    <property type="match status" value="1"/>
</dbReference>
<feature type="transmembrane region" description="Helical" evidence="6">
    <location>
        <begin position="54"/>
        <end position="74"/>
    </location>
</feature>
<proteinExistence type="inferred from homology"/>
<accession>A0A1M5BZA7</accession>
<evidence type="ECO:0000256" key="3">
    <source>
        <dbReference type="ARBA" id="ARBA00022692"/>
    </source>
</evidence>
<comment type="similarity">
    <text evidence="6">Belongs to the NhaA Na(+)/H(+) (TC 2.A.33) antiporter family.</text>
</comment>